<sequence length="534" mass="58483">MNLRPGVLCRLCLLWLALLAPPLAGAAPDAQQVSDSQREAQERRKELQQRIRTVQQELELRESERKEAADALRQSEQALSESTRRLHELAAQERQQQAELARLESEVAAVQQDLAQRREILAQQLHEQYVNELSPWSIWLSGGDPQDNGRNLAYLDYVAQARAQTVRGLDAEVRRLETLQAEQRAGSERLAALNQDAEAQRRQREVQQRERAAVLARLEDRIRAQRVEASRLSRDDERLGQLVDDLGKQLEAARRAAEVRRQAELRRQEELRQARAKAEAERQARLAAARAAAQQAAAEKAAADRAAAARAREQERERVLAARDATSQGGPVSSLRQVEGPRLSAPESTPAPTELARQEPVETVDVSPVEPPASAPVEVSVAQAPPTSPAPRVSVAPGGQGQAGLSNGLRTGLKAPLTGQVLARYGTQKPDGGAWRGQLIAAPEGTPVRVIESGTVVYANWLRGFGNIIIVDHGKDYLSVYAHNQSLLKQVGDAVARQEAIALAGATGGQVDSGLYFEVRHRGTPVDPARFMAR</sequence>
<evidence type="ECO:0000256" key="3">
    <source>
        <dbReference type="SAM" id="SignalP"/>
    </source>
</evidence>
<feature type="region of interest" description="Disordered" evidence="2">
    <location>
        <begin position="304"/>
        <end position="373"/>
    </location>
</feature>
<feature type="compositionally biased region" description="Polar residues" evidence="2">
    <location>
        <begin position="325"/>
        <end position="336"/>
    </location>
</feature>
<feature type="compositionally biased region" description="Basic and acidic residues" evidence="2">
    <location>
        <begin position="310"/>
        <end position="321"/>
    </location>
</feature>
<gene>
    <name evidence="5" type="ORF">EV679_3009</name>
</gene>
<evidence type="ECO:0000259" key="4">
    <source>
        <dbReference type="Pfam" id="PF01551"/>
    </source>
</evidence>
<keyword evidence="1" id="KW-0175">Coiled coil</keyword>
<dbReference type="AlphaFoldDB" id="A0A4V2EZK9"/>
<keyword evidence="3" id="KW-0732">Signal</keyword>
<dbReference type="GO" id="GO:0004222">
    <property type="term" value="F:metalloendopeptidase activity"/>
    <property type="evidence" value="ECO:0007669"/>
    <property type="project" value="TreeGrafter"/>
</dbReference>
<dbReference type="InterPro" id="IPR050570">
    <property type="entry name" value="Cell_wall_metabolism_enzyme"/>
</dbReference>
<organism evidence="5 6">
    <name type="scientific">Kerstersia gyiorum</name>
    <dbReference type="NCBI Taxonomy" id="206506"/>
    <lineage>
        <taxon>Bacteria</taxon>
        <taxon>Pseudomonadati</taxon>
        <taxon>Pseudomonadota</taxon>
        <taxon>Betaproteobacteria</taxon>
        <taxon>Burkholderiales</taxon>
        <taxon>Alcaligenaceae</taxon>
        <taxon>Kerstersia</taxon>
    </lineage>
</organism>
<protein>
    <submittedName>
        <fullName evidence="5">Septal ring factor EnvC (AmiA/AmiB activator)</fullName>
    </submittedName>
</protein>
<evidence type="ECO:0000313" key="5">
    <source>
        <dbReference type="EMBL" id="RZS66850.1"/>
    </source>
</evidence>
<dbReference type="CDD" id="cd12797">
    <property type="entry name" value="M23_peptidase"/>
    <property type="match status" value="1"/>
</dbReference>
<feature type="domain" description="M23ase beta-sheet core" evidence="4">
    <location>
        <begin position="435"/>
        <end position="528"/>
    </location>
</feature>
<accession>A0A4V2EZK9</accession>
<dbReference type="Gene3D" id="2.70.70.10">
    <property type="entry name" value="Glucose Permease (Domain IIA)"/>
    <property type="match status" value="1"/>
</dbReference>
<feature type="coiled-coil region" evidence="1">
    <location>
        <begin position="30"/>
        <end position="120"/>
    </location>
</feature>
<evidence type="ECO:0000256" key="1">
    <source>
        <dbReference type="SAM" id="Coils"/>
    </source>
</evidence>
<dbReference type="InterPro" id="IPR016047">
    <property type="entry name" value="M23ase_b-sheet_dom"/>
</dbReference>
<dbReference type="PANTHER" id="PTHR21666">
    <property type="entry name" value="PEPTIDASE-RELATED"/>
    <property type="match status" value="1"/>
</dbReference>
<feature type="signal peptide" evidence="3">
    <location>
        <begin position="1"/>
        <end position="26"/>
    </location>
</feature>
<dbReference type="InterPro" id="IPR011055">
    <property type="entry name" value="Dup_hybrid_motif"/>
</dbReference>
<feature type="coiled-coil region" evidence="1">
    <location>
        <begin position="176"/>
        <end position="235"/>
    </location>
</feature>
<feature type="chain" id="PRO_5030104696" evidence="3">
    <location>
        <begin position="27"/>
        <end position="534"/>
    </location>
</feature>
<reference evidence="5 6" key="1">
    <citation type="submission" date="2019-02" db="EMBL/GenBank/DDBJ databases">
        <title>Genomic Encyclopedia of Type Strains, Phase IV (KMG-IV): sequencing the most valuable type-strain genomes for metagenomic binning, comparative biology and taxonomic classification.</title>
        <authorList>
            <person name="Goeker M."/>
        </authorList>
    </citation>
    <scope>NUCLEOTIDE SEQUENCE [LARGE SCALE GENOMIC DNA]</scope>
    <source>
        <strain evidence="5 6">DSM 16618</strain>
    </source>
</reference>
<dbReference type="EMBL" id="SGWZ01000005">
    <property type="protein sequence ID" value="RZS66850.1"/>
    <property type="molecule type" value="Genomic_DNA"/>
</dbReference>
<dbReference type="FunFam" id="2.70.70.10:FF:000003">
    <property type="entry name" value="Murein hydrolase activator EnvC"/>
    <property type="match status" value="1"/>
</dbReference>
<dbReference type="PANTHER" id="PTHR21666:SF270">
    <property type="entry name" value="MUREIN HYDROLASE ACTIVATOR ENVC"/>
    <property type="match status" value="1"/>
</dbReference>
<comment type="caution">
    <text evidence="5">The sequence shown here is derived from an EMBL/GenBank/DDBJ whole genome shotgun (WGS) entry which is preliminary data.</text>
</comment>
<evidence type="ECO:0000256" key="2">
    <source>
        <dbReference type="SAM" id="MobiDB-lite"/>
    </source>
</evidence>
<name>A0A4V2EZK9_9BURK</name>
<dbReference type="SUPFAM" id="SSF51261">
    <property type="entry name" value="Duplicated hybrid motif"/>
    <property type="match status" value="1"/>
</dbReference>
<dbReference type="Proteomes" id="UP000292039">
    <property type="component" value="Unassembled WGS sequence"/>
</dbReference>
<dbReference type="Pfam" id="PF01551">
    <property type="entry name" value="Peptidase_M23"/>
    <property type="match status" value="1"/>
</dbReference>
<proteinExistence type="predicted"/>
<evidence type="ECO:0000313" key="6">
    <source>
        <dbReference type="Proteomes" id="UP000292039"/>
    </source>
</evidence>
<dbReference type="RefSeq" id="WP_130487626.1">
    <property type="nucleotide sequence ID" value="NZ_CBCSEB010000009.1"/>
</dbReference>